<accession>A0A099P6K6</accession>
<dbReference type="InterPro" id="IPR013083">
    <property type="entry name" value="Znf_RING/FYVE/PHD"/>
</dbReference>
<dbReference type="InterPro" id="IPR011011">
    <property type="entry name" value="Znf_FYVE_PHD"/>
</dbReference>
<feature type="compositionally biased region" description="Low complexity" evidence="5">
    <location>
        <begin position="42"/>
        <end position="54"/>
    </location>
</feature>
<dbReference type="Gene3D" id="3.30.40.10">
    <property type="entry name" value="Zinc/RING finger domain, C3HC4 (zinc finger)"/>
    <property type="match status" value="1"/>
</dbReference>
<name>A0A099P6K6_PICKU</name>
<feature type="domain" description="FYVE-type" evidence="6">
    <location>
        <begin position="478"/>
        <end position="573"/>
    </location>
</feature>
<dbReference type="EMBL" id="JQFK01000005">
    <property type="protein sequence ID" value="KGK39874.1"/>
    <property type="molecule type" value="Genomic_DNA"/>
</dbReference>
<keyword evidence="1" id="KW-0479">Metal-binding</keyword>
<evidence type="ECO:0000256" key="1">
    <source>
        <dbReference type="ARBA" id="ARBA00022723"/>
    </source>
</evidence>
<dbReference type="InterPro" id="IPR017455">
    <property type="entry name" value="Znf_FYVE-rel"/>
</dbReference>
<dbReference type="GO" id="GO:0008270">
    <property type="term" value="F:zinc ion binding"/>
    <property type="evidence" value="ECO:0007669"/>
    <property type="project" value="UniProtKB-KW"/>
</dbReference>
<evidence type="ECO:0000259" key="6">
    <source>
        <dbReference type="PROSITE" id="PS50178"/>
    </source>
</evidence>
<feature type="compositionally biased region" description="Basic and acidic residues" evidence="5">
    <location>
        <begin position="319"/>
        <end position="333"/>
    </location>
</feature>
<dbReference type="Proteomes" id="UP000029867">
    <property type="component" value="Unassembled WGS sequence"/>
</dbReference>
<dbReference type="InterPro" id="IPR000306">
    <property type="entry name" value="Znf_FYVE"/>
</dbReference>
<keyword evidence="2 4" id="KW-0863">Zinc-finger</keyword>
<evidence type="ECO:0000313" key="7">
    <source>
        <dbReference type="EMBL" id="KGK39874.1"/>
    </source>
</evidence>
<comment type="caution">
    <text evidence="7">The sequence shown here is derived from an EMBL/GenBank/DDBJ whole genome shotgun (WGS) entry which is preliminary data.</text>
</comment>
<dbReference type="HOGENOM" id="CLU_440084_0_0_1"/>
<dbReference type="eggNOG" id="KOG1729">
    <property type="taxonomic scope" value="Eukaryota"/>
</dbReference>
<dbReference type="PROSITE" id="PS50178">
    <property type="entry name" value="ZF_FYVE"/>
    <property type="match status" value="1"/>
</dbReference>
<evidence type="ECO:0000313" key="8">
    <source>
        <dbReference type="Proteomes" id="UP000029867"/>
    </source>
</evidence>
<feature type="compositionally biased region" description="Pro residues" evidence="5">
    <location>
        <begin position="1"/>
        <end position="12"/>
    </location>
</feature>
<dbReference type="CDD" id="cd00065">
    <property type="entry name" value="FYVE_like_SF"/>
    <property type="match status" value="1"/>
</dbReference>
<dbReference type="Pfam" id="PF01363">
    <property type="entry name" value="FYVE"/>
    <property type="match status" value="1"/>
</dbReference>
<dbReference type="AlphaFoldDB" id="A0A099P6K6"/>
<feature type="region of interest" description="Disordered" evidence="5">
    <location>
        <begin position="309"/>
        <end position="333"/>
    </location>
</feature>
<feature type="compositionally biased region" description="Polar residues" evidence="5">
    <location>
        <begin position="89"/>
        <end position="120"/>
    </location>
</feature>
<dbReference type="VEuPathDB" id="FungiDB:C5L36_0A01470"/>
<sequence length="621" mass="68944">MIKPVQPNPEVSPPTNNSILSPKVEVDSKLSLNDPDNNLNTSSSSRKSTSSSECTSRKCPKQPLTPSSALYEGDDDVKSLVYSDKDSTNIHNTPPRENTTTDSLSKDNSGTIIDNVSSTPNSEKVINSRRFSFNKRPVSFSSKLQRKSSQISFINNYPPQRCDSIKRDIDHSKFYSKFKGIMKDKDELPDSAINDLSFEYNYDEKIRAPRMSVVSFISKASSINSQQQNHFNATRQTSAPVMLKTRTSSSNHTLESLSEEASYQPASFDLTKQLRHLSIGEDAEKVRDEINTPFNDAYTYNITKTKSRISNSSSNVSPTKEKASFLSHEEKPPKQIEAPTRLAKDYIPPVLRPIPTTSLVQIDLAEQNDSTKAKSIDHVETTPIMLNSNVELNTPPSSSSTLDSGTKCGPKKGKVHYQLFTQLSNRELPKTPVLKTTLGENPSISEALLTASVTNSSFYSPKKTPSNLEPSHSHWKPNCAVSACESCGSSFNLFHRKHHCRHCGGIFCSNCLGQFANLNLLGNFEKPESLVRSALLSPIQSTETCATFDSNKTFSQRESSQRYSTFCKVCPECSKLWIQFLASDEDYEGKILLEQGGSTASANLRKESLNAVPSDWNWSSF</sequence>
<evidence type="ECO:0000256" key="2">
    <source>
        <dbReference type="ARBA" id="ARBA00022771"/>
    </source>
</evidence>
<feature type="compositionally biased region" description="Polar residues" evidence="5">
    <location>
        <begin position="30"/>
        <end position="41"/>
    </location>
</feature>
<organism evidence="7 8">
    <name type="scientific">Pichia kudriavzevii</name>
    <name type="common">Yeast</name>
    <name type="synonym">Issatchenkia orientalis</name>
    <dbReference type="NCBI Taxonomy" id="4909"/>
    <lineage>
        <taxon>Eukaryota</taxon>
        <taxon>Fungi</taxon>
        <taxon>Dikarya</taxon>
        <taxon>Ascomycota</taxon>
        <taxon>Saccharomycotina</taxon>
        <taxon>Pichiomycetes</taxon>
        <taxon>Pichiales</taxon>
        <taxon>Pichiaceae</taxon>
        <taxon>Pichia</taxon>
    </lineage>
</organism>
<evidence type="ECO:0000256" key="5">
    <source>
        <dbReference type="SAM" id="MobiDB-lite"/>
    </source>
</evidence>
<evidence type="ECO:0000256" key="4">
    <source>
        <dbReference type="PROSITE-ProRule" id="PRU00091"/>
    </source>
</evidence>
<keyword evidence="3" id="KW-0862">Zinc</keyword>
<dbReference type="SUPFAM" id="SSF57903">
    <property type="entry name" value="FYVE/PHD zinc finger"/>
    <property type="match status" value="1"/>
</dbReference>
<dbReference type="SMART" id="SM00064">
    <property type="entry name" value="FYVE"/>
    <property type="match status" value="1"/>
</dbReference>
<dbReference type="GO" id="GO:0032266">
    <property type="term" value="F:phosphatidylinositol-3-phosphate binding"/>
    <property type="evidence" value="ECO:0007669"/>
    <property type="project" value="UniProtKB-ARBA"/>
</dbReference>
<protein>
    <recommendedName>
        <fullName evidence="6">FYVE-type domain-containing protein</fullName>
    </recommendedName>
</protein>
<reference evidence="8" key="1">
    <citation type="journal article" date="2014" name="Microb. Cell Fact.">
        <title>Exploiting Issatchenkia orientalis SD108 for succinic acid production.</title>
        <authorList>
            <person name="Xiao H."/>
            <person name="Shao Z."/>
            <person name="Jiang Y."/>
            <person name="Dole S."/>
            <person name="Zhao H."/>
        </authorList>
    </citation>
    <scope>NUCLEOTIDE SEQUENCE [LARGE SCALE GENOMIC DNA]</scope>
    <source>
        <strain evidence="8">SD108</strain>
    </source>
</reference>
<evidence type="ECO:0000256" key="3">
    <source>
        <dbReference type="ARBA" id="ARBA00022833"/>
    </source>
</evidence>
<gene>
    <name evidence="7" type="ORF">JL09_g924</name>
</gene>
<feature type="region of interest" description="Disordered" evidence="5">
    <location>
        <begin position="1"/>
        <end position="120"/>
    </location>
</feature>
<proteinExistence type="predicted"/>